<dbReference type="EMBL" id="SRSD01000009">
    <property type="protein sequence ID" value="KAA0889080.1"/>
    <property type="molecule type" value="Genomic_DNA"/>
</dbReference>
<accession>A0A5A9X7Y5</accession>
<organism evidence="7 8">
    <name type="scientific">Oryzomonas rubra</name>
    <dbReference type="NCBI Taxonomy" id="2509454"/>
    <lineage>
        <taxon>Bacteria</taxon>
        <taxon>Pseudomonadati</taxon>
        <taxon>Thermodesulfobacteriota</taxon>
        <taxon>Desulfuromonadia</taxon>
        <taxon>Geobacterales</taxon>
        <taxon>Geobacteraceae</taxon>
        <taxon>Oryzomonas</taxon>
    </lineage>
</organism>
<evidence type="ECO:0000313" key="7">
    <source>
        <dbReference type="EMBL" id="KAA0889080.1"/>
    </source>
</evidence>
<feature type="transmembrane region" description="Helical" evidence="5">
    <location>
        <begin position="42"/>
        <end position="60"/>
    </location>
</feature>
<dbReference type="GO" id="GO:0016020">
    <property type="term" value="C:membrane"/>
    <property type="evidence" value="ECO:0007669"/>
    <property type="project" value="UniProtKB-SubCell"/>
</dbReference>
<evidence type="ECO:0000256" key="4">
    <source>
        <dbReference type="ARBA" id="ARBA00023136"/>
    </source>
</evidence>
<dbReference type="Proteomes" id="UP000324298">
    <property type="component" value="Unassembled WGS sequence"/>
</dbReference>
<feature type="transmembrane region" description="Helical" evidence="5">
    <location>
        <begin position="12"/>
        <end position="30"/>
    </location>
</feature>
<name>A0A5A9X7Y5_9BACT</name>
<feature type="transmembrane region" description="Helical" evidence="5">
    <location>
        <begin position="145"/>
        <end position="165"/>
    </location>
</feature>
<reference evidence="7 8" key="1">
    <citation type="submission" date="2019-04" db="EMBL/GenBank/DDBJ databases">
        <title>Geobacter ruber sp. nov., ferric-reducing bacteria isolated from paddy soil.</title>
        <authorList>
            <person name="Xu Z."/>
            <person name="Masuda Y."/>
            <person name="Itoh H."/>
            <person name="Senoo K."/>
        </authorList>
    </citation>
    <scope>NUCLEOTIDE SEQUENCE [LARGE SCALE GENOMIC DNA]</scope>
    <source>
        <strain evidence="7 8">Red88</strain>
    </source>
</reference>
<keyword evidence="3 5" id="KW-1133">Transmembrane helix</keyword>
<dbReference type="Pfam" id="PF13515">
    <property type="entry name" value="FUSC_2"/>
    <property type="match status" value="1"/>
</dbReference>
<comment type="caution">
    <text evidence="7">The sequence shown here is derived from an EMBL/GenBank/DDBJ whole genome shotgun (WGS) entry which is preliminary data.</text>
</comment>
<proteinExistence type="predicted"/>
<comment type="subcellular location">
    <subcellularLocation>
        <location evidence="1">Membrane</location>
        <topology evidence="1">Multi-pass membrane protein</topology>
    </subcellularLocation>
</comment>
<evidence type="ECO:0000256" key="1">
    <source>
        <dbReference type="ARBA" id="ARBA00004141"/>
    </source>
</evidence>
<feature type="domain" description="Integral membrane bound transporter" evidence="6">
    <location>
        <begin position="49"/>
        <end position="162"/>
    </location>
</feature>
<dbReference type="InterPro" id="IPR049453">
    <property type="entry name" value="Memb_transporter_dom"/>
</dbReference>
<keyword evidence="2 5" id="KW-0812">Transmembrane</keyword>
<evidence type="ECO:0000259" key="6">
    <source>
        <dbReference type="Pfam" id="PF13515"/>
    </source>
</evidence>
<evidence type="ECO:0000256" key="5">
    <source>
        <dbReference type="SAM" id="Phobius"/>
    </source>
</evidence>
<feature type="transmembrane region" description="Helical" evidence="5">
    <location>
        <begin position="72"/>
        <end position="91"/>
    </location>
</feature>
<evidence type="ECO:0000313" key="8">
    <source>
        <dbReference type="Proteomes" id="UP000324298"/>
    </source>
</evidence>
<evidence type="ECO:0000256" key="3">
    <source>
        <dbReference type="ARBA" id="ARBA00022989"/>
    </source>
</evidence>
<keyword evidence="8" id="KW-1185">Reference proteome</keyword>
<dbReference type="RefSeq" id="WP_149308786.1">
    <property type="nucleotide sequence ID" value="NZ_SRSD01000009.1"/>
</dbReference>
<gene>
    <name evidence="7" type="ORF">ET418_14625</name>
</gene>
<sequence>MIDKETITTLFHRFGVFTVLQNAVVCLVAYPCGEYSTGIFHGESASMGGLWSLISGLVVLQATTRDTWTSAGLRVLGTFIGAFVSGLYLSFLPFSPVGMAVSIGVTIALCQILKVPEHSRLAAITVAVIMVISHMNPTLNPAMNAVLRFGEACIGSVAALAIVFVTPRSETRS</sequence>
<evidence type="ECO:0000256" key="2">
    <source>
        <dbReference type="ARBA" id="ARBA00022692"/>
    </source>
</evidence>
<dbReference type="AlphaFoldDB" id="A0A5A9X7Y5"/>
<dbReference type="OrthoDB" id="554793at2"/>
<protein>
    <submittedName>
        <fullName evidence="7">FUSC family protein</fullName>
    </submittedName>
</protein>
<keyword evidence="4 5" id="KW-0472">Membrane</keyword>